<dbReference type="OrthoDB" id="495728at2"/>
<dbReference type="AlphaFoldDB" id="A0A143PDH3"/>
<feature type="domain" description="Aerobactin siderophore biosynthesis IucA/IucC N-terminal" evidence="3">
    <location>
        <begin position="157"/>
        <end position="384"/>
    </location>
</feature>
<dbReference type="PANTHER" id="PTHR34384:SF6">
    <property type="entry name" value="STAPHYLOFERRIN B SYNTHASE"/>
    <property type="match status" value="1"/>
</dbReference>
<dbReference type="Proteomes" id="UP000293854">
    <property type="component" value="Unassembled WGS sequence"/>
</dbReference>
<evidence type="ECO:0000259" key="4">
    <source>
        <dbReference type="Pfam" id="PF06276"/>
    </source>
</evidence>
<dbReference type="Pfam" id="PF06276">
    <property type="entry name" value="FhuF"/>
    <property type="match status" value="1"/>
</dbReference>
<keyword evidence="8" id="KW-1185">Reference proteome</keyword>
<evidence type="ECO:0000256" key="2">
    <source>
        <dbReference type="ARBA" id="ARBA00007832"/>
    </source>
</evidence>
<comment type="pathway">
    <text evidence="1">Siderophore biosynthesis.</text>
</comment>
<dbReference type="GO" id="GO:0019290">
    <property type="term" value="P:siderophore biosynthetic process"/>
    <property type="evidence" value="ECO:0007669"/>
    <property type="project" value="InterPro"/>
</dbReference>
<gene>
    <name evidence="6" type="ORF">EIG99_08125</name>
    <name evidence="5" type="ORF">I6J05_06750</name>
</gene>
<dbReference type="Proteomes" id="UP000595942">
    <property type="component" value="Chromosome"/>
</dbReference>
<dbReference type="InterPro" id="IPR037455">
    <property type="entry name" value="LucA/IucC-like"/>
</dbReference>
<reference evidence="5 8" key="2">
    <citation type="submission" date="2021-01" db="EMBL/GenBank/DDBJ databases">
        <title>FDA dAtabase for Regulatory Grade micrObial Sequences (FDA-ARGOS): Supporting development and validation of Infectious Disease Dx tests.</title>
        <authorList>
            <person name="Sproer C."/>
            <person name="Gronow S."/>
            <person name="Severitt S."/>
            <person name="Schroder I."/>
            <person name="Tallon L."/>
            <person name="Sadzewicz L."/>
            <person name="Zhao X."/>
            <person name="Boylan J."/>
            <person name="Ott S."/>
            <person name="Bowen H."/>
            <person name="Vavikolanu K."/>
            <person name="Mehta A."/>
            <person name="Aluvathingal J."/>
            <person name="Nadendla S."/>
            <person name="Lowell S."/>
            <person name="Myers T."/>
            <person name="Yan Y."/>
            <person name="Sichtig H."/>
        </authorList>
    </citation>
    <scope>NUCLEOTIDE SEQUENCE [LARGE SCALE GENOMIC DNA]</scope>
    <source>
        <strain evidence="5 8">FDAARGOS_1148</strain>
    </source>
</reference>
<evidence type="ECO:0000313" key="8">
    <source>
        <dbReference type="Proteomes" id="UP000595942"/>
    </source>
</evidence>
<dbReference type="InterPro" id="IPR022770">
    <property type="entry name" value="IucA/IucC-like_C"/>
</dbReference>
<dbReference type="PANTHER" id="PTHR34384">
    <property type="entry name" value="L-2,3-DIAMINOPROPANOATE--CITRATE LIGASE"/>
    <property type="match status" value="1"/>
</dbReference>
<dbReference type="KEGG" id="scv:A4G25_11715"/>
<evidence type="ECO:0000313" key="5">
    <source>
        <dbReference type="EMBL" id="QQS83966.1"/>
    </source>
</evidence>
<accession>A0A143PDH3</accession>
<dbReference type="GO" id="GO:0016881">
    <property type="term" value="F:acid-amino acid ligase activity"/>
    <property type="evidence" value="ECO:0007669"/>
    <property type="project" value="UniProtKB-ARBA"/>
</dbReference>
<comment type="similarity">
    <text evidence="2">Belongs to the IucA/IucC family.</text>
</comment>
<proteinExistence type="inferred from homology"/>
<dbReference type="RefSeq" id="WP_047130824.1">
    <property type="nucleotide sequence ID" value="NZ_CP015114.1"/>
</dbReference>
<sequence length="585" mass="67566">MIQTTIQRADINMQHRVFNAMIKENIFPEGTRVNTSNHYLEVQYKGRILSVAISGEAAFKRFTMSGPLTFQIRDQKESVQTLEQLLKILEEDFDVQIPKRLEKELIHSRRGFDLTYAQMNQRRKLIHDSMKFSRMPVSLNYFAWMQHMNTLDEMNDLLYSESLALEGHPTHPLSKTKLPLTNEEVERYAPEFEKVIPLKVMLIRKEDAVATSASLDPDFMLNEVLKDEKQRLKNFVKALNLKLEDYDVVIVHPWQYEHVIIERFKDWIADRRLIPTPVVLPSKATLSFRTMALLNHPYHIKLPVEVQATSAIRTVSAVTTIDGPKLSYELQNMLHLFPQLKIAKEPYGLYANVEADKARQLAYIVREKPFIDGEGVAVVTASLVNPNPIDDHTIVDSYLEWVDNEISKNTIKQFMTVYAHTLIPPLIAYIQDYGIALEAHMQNTIVKLGKDYRMAFAVRDLGGSRIDLASLEDKIPNVVIENQSLIAEKIEDVIAKFQHAVIQNQMGELIYHFQQYDCIEEDELFEIIRHITLNAIDPNKPHAQVLNEVLFAPTMKVKSLMRMRMEGKVKKYVNTEVVNPLWKGE</sequence>
<protein>
    <submittedName>
        <fullName evidence="6">Siderophore synthetase</fullName>
    </submittedName>
</protein>
<evidence type="ECO:0000256" key="1">
    <source>
        <dbReference type="ARBA" id="ARBA00004924"/>
    </source>
</evidence>
<evidence type="ECO:0000313" key="6">
    <source>
        <dbReference type="EMBL" id="RZI01723.1"/>
    </source>
</evidence>
<reference evidence="6 7" key="1">
    <citation type="submission" date="2018-11" db="EMBL/GenBank/DDBJ databases">
        <title>Genomic profiling of Staphylococcus species from a Poultry farm system in KwaZulu-Natal, South Africa.</title>
        <authorList>
            <person name="Amoako D.G."/>
            <person name="Somboro A.M."/>
            <person name="Abia A.L.K."/>
            <person name="Bester L.A."/>
            <person name="Essack S.Y."/>
        </authorList>
    </citation>
    <scope>NUCLEOTIDE SEQUENCE [LARGE SCALE GENOMIC DNA]</scope>
    <source>
        <strain evidence="6 7">SA11</strain>
    </source>
</reference>
<dbReference type="GeneID" id="93726026"/>
<dbReference type="InterPro" id="IPR007310">
    <property type="entry name" value="Aerobactin_biosyn_IucA/IucC_N"/>
</dbReference>
<name>A0A143PDH3_9STAP</name>
<dbReference type="EMBL" id="RQTE01000148">
    <property type="protein sequence ID" value="RZI01723.1"/>
    <property type="molecule type" value="Genomic_DNA"/>
</dbReference>
<dbReference type="Pfam" id="PF04183">
    <property type="entry name" value="IucA_IucC"/>
    <property type="match status" value="1"/>
</dbReference>
<dbReference type="Gene3D" id="1.10.510.40">
    <property type="match status" value="1"/>
</dbReference>
<organism evidence="6 7">
    <name type="scientific">Staphylococcus condimenti</name>
    <dbReference type="NCBI Taxonomy" id="70255"/>
    <lineage>
        <taxon>Bacteria</taxon>
        <taxon>Bacillati</taxon>
        <taxon>Bacillota</taxon>
        <taxon>Bacilli</taxon>
        <taxon>Bacillales</taxon>
        <taxon>Staphylococcaceae</taxon>
        <taxon>Staphylococcus</taxon>
    </lineage>
</organism>
<evidence type="ECO:0000313" key="7">
    <source>
        <dbReference type="Proteomes" id="UP000293854"/>
    </source>
</evidence>
<feature type="domain" description="Aerobactin siderophore biosynthesis IucA/IucC-like C-terminal" evidence="4">
    <location>
        <begin position="413"/>
        <end position="568"/>
    </location>
</feature>
<evidence type="ECO:0000259" key="3">
    <source>
        <dbReference type="Pfam" id="PF04183"/>
    </source>
</evidence>
<dbReference type="EMBL" id="CP068073">
    <property type="protein sequence ID" value="QQS83966.1"/>
    <property type="molecule type" value="Genomic_DNA"/>
</dbReference>